<accession>A0ABW5DK78</accession>
<sequence length="85" mass="9135">MDETSSSFDLSNSYGVNTAEKVNRDGTKDPANMDLFDRITNAAKHIGSHVTEVSLTGVGFNCGSCHDPYAGRSNFLDDTGSQFLV</sequence>
<comment type="caution">
    <text evidence="1">The sequence shown here is derived from an EMBL/GenBank/DDBJ whole genome shotgun (WGS) entry which is preliminary data.</text>
</comment>
<dbReference type="RefSeq" id="WP_345099863.1">
    <property type="nucleotide sequence ID" value="NZ_BAABGS010000071.1"/>
</dbReference>
<reference evidence="2" key="1">
    <citation type="journal article" date="2019" name="Int. J. Syst. Evol. Microbiol.">
        <title>The Global Catalogue of Microorganisms (GCM) 10K type strain sequencing project: providing services to taxonomists for standard genome sequencing and annotation.</title>
        <authorList>
            <consortium name="The Broad Institute Genomics Platform"/>
            <consortium name="The Broad Institute Genome Sequencing Center for Infectious Disease"/>
            <person name="Wu L."/>
            <person name="Ma J."/>
        </authorList>
    </citation>
    <scope>NUCLEOTIDE SEQUENCE [LARGE SCALE GENOMIC DNA]</scope>
    <source>
        <strain evidence="2">KCTC 23707</strain>
    </source>
</reference>
<keyword evidence="2" id="KW-1185">Reference proteome</keyword>
<dbReference type="EMBL" id="JBHUIR010000062">
    <property type="protein sequence ID" value="MFD2261155.1"/>
    <property type="molecule type" value="Genomic_DNA"/>
</dbReference>
<evidence type="ECO:0000313" key="2">
    <source>
        <dbReference type="Proteomes" id="UP001597373"/>
    </source>
</evidence>
<protein>
    <submittedName>
        <fullName evidence="1">Uncharacterized protein</fullName>
    </submittedName>
</protein>
<gene>
    <name evidence="1" type="ORF">ACFSMZ_15500</name>
</gene>
<dbReference type="Proteomes" id="UP001597373">
    <property type="component" value="Unassembled WGS sequence"/>
</dbReference>
<evidence type="ECO:0000313" key="1">
    <source>
        <dbReference type="EMBL" id="MFD2261155.1"/>
    </source>
</evidence>
<proteinExistence type="predicted"/>
<organism evidence="1 2">
    <name type="scientific">Chelativorans composti</name>
    <dbReference type="NCBI Taxonomy" id="768533"/>
    <lineage>
        <taxon>Bacteria</taxon>
        <taxon>Pseudomonadati</taxon>
        <taxon>Pseudomonadota</taxon>
        <taxon>Alphaproteobacteria</taxon>
        <taxon>Hyphomicrobiales</taxon>
        <taxon>Phyllobacteriaceae</taxon>
        <taxon>Chelativorans</taxon>
    </lineage>
</organism>
<name>A0ABW5DK78_9HYPH</name>